<feature type="compositionally biased region" description="Polar residues" evidence="1">
    <location>
        <begin position="195"/>
        <end position="204"/>
    </location>
</feature>
<name>A0A226F3N2_FOLCA</name>
<feature type="compositionally biased region" description="Basic and acidic residues" evidence="1">
    <location>
        <begin position="176"/>
        <end position="185"/>
    </location>
</feature>
<accession>A0A226F3N2</accession>
<evidence type="ECO:0000313" key="3">
    <source>
        <dbReference type="Proteomes" id="UP000198287"/>
    </source>
</evidence>
<evidence type="ECO:0000256" key="1">
    <source>
        <dbReference type="SAM" id="MobiDB-lite"/>
    </source>
</evidence>
<dbReference type="EMBL" id="LNIX01000001">
    <property type="protein sequence ID" value="OXA64393.1"/>
    <property type="molecule type" value="Genomic_DNA"/>
</dbReference>
<protein>
    <submittedName>
        <fullName evidence="2">Histone H1.0-A</fullName>
    </submittedName>
</protein>
<gene>
    <name evidence="2" type="ORF">Fcan01_01240</name>
</gene>
<reference evidence="2 3" key="1">
    <citation type="submission" date="2015-12" db="EMBL/GenBank/DDBJ databases">
        <title>The genome of Folsomia candida.</title>
        <authorList>
            <person name="Faddeeva A."/>
            <person name="Derks M.F."/>
            <person name="Anvar Y."/>
            <person name="Smit S."/>
            <person name="Van Straalen N."/>
            <person name="Roelofs D."/>
        </authorList>
    </citation>
    <scope>NUCLEOTIDE SEQUENCE [LARGE SCALE GENOMIC DNA]</scope>
    <source>
        <strain evidence="2 3">VU population</strain>
        <tissue evidence="2">Whole body</tissue>
    </source>
</reference>
<evidence type="ECO:0000313" key="2">
    <source>
        <dbReference type="EMBL" id="OXA64393.1"/>
    </source>
</evidence>
<keyword evidence="3" id="KW-1185">Reference proteome</keyword>
<sequence>MEAFGSQITRLNQNRCQWIRLNKSIEVLEGIKGYLSVDDAEMGFEYGRANMPPICMKHIHNVDIKKDAHGLWVRTGSRATTQSTKSPATPRPIIAPAKKIEGLLKSQDIAQLPSESKLIMDAIATLAELRGTSYAKIEQLVLQNYHFKLNFESICRLVRRGLVLQTHGSETSKAYKLVEKPEKPPNKSRHDHGSSESSPWNIYQGNHEILHY</sequence>
<dbReference type="InterPro" id="IPR036390">
    <property type="entry name" value="WH_DNA-bd_sf"/>
</dbReference>
<dbReference type="InterPro" id="IPR036388">
    <property type="entry name" value="WH-like_DNA-bd_sf"/>
</dbReference>
<proteinExistence type="predicted"/>
<organism evidence="2 3">
    <name type="scientific">Folsomia candida</name>
    <name type="common">Springtail</name>
    <dbReference type="NCBI Taxonomy" id="158441"/>
    <lineage>
        <taxon>Eukaryota</taxon>
        <taxon>Metazoa</taxon>
        <taxon>Ecdysozoa</taxon>
        <taxon>Arthropoda</taxon>
        <taxon>Hexapoda</taxon>
        <taxon>Collembola</taxon>
        <taxon>Entomobryomorpha</taxon>
        <taxon>Isotomoidea</taxon>
        <taxon>Isotomidae</taxon>
        <taxon>Proisotominae</taxon>
        <taxon>Folsomia</taxon>
    </lineage>
</organism>
<feature type="region of interest" description="Disordered" evidence="1">
    <location>
        <begin position="174"/>
        <end position="205"/>
    </location>
</feature>
<dbReference type="AlphaFoldDB" id="A0A226F3N2"/>
<dbReference type="Gene3D" id="1.10.10.10">
    <property type="entry name" value="Winged helix-like DNA-binding domain superfamily/Winged helix DNA-binding domain"/>
    <property type="match status" value="1"/>
</dbReference>
<comment type="caution">
    <text evidence="2">The sequence shown here is derived from an EMBL/GenBank/DDBJ whole genome shotgun (WGS) entry which is preliminary data.</text>
</comment>
<dbReference type="Proteomes" id="UP000198287">
    <property type="component" value="Unassembled WGS sequence"/>
</dbReference>
<dbReference type="SUPFAM" id="SSF46785">
    <property type="entry name" value="Winged helix' DNA-binding domain"/>
    <property type="match status" value="1"/>
</dbReference>